<dbReference type="PROSITE" id="PS50110">
    <property type="entry name" value="RESPONSE_REGULATORY"/>
    <property type="match status" value="1"/>
</dbReference>
<reference evidence="23" key="1">
    <citation type="submission" date="2020-12" db="EMBL/GenBank/DDBJ databases">
        <title>Generalized mutagenesis with transposon Tn5. A laboratory procedure for the identification of genes responsible for a bacterial phenotype and its regulation, illustrated with phenazine production in Pseudomonas chlororaphis.</title>
        <authorList>
            <person name="Muzio F."/>
            <person name="Sobrero P."/>
            <person name="Agaras B."/>
            <person name="Valverde C."/>
        </authorList>
    </citation>
    <scope>NUCLEOTIDE SEQUENCE</scope>
    <source>
        <strain evidence="23">SMMP3</strain>
    </source>
</reference>
<keyword evidence="14" id="KW-0902">Two-component regulatory system</keyword>
<dbReference type="Pfam" id="PF00512">
    <property type="entry name" value="HisKA"/>
    <property type="match status" value="1"/>
</dbReference>
<dbReference type="PROSITE" id="PS50894">
    <property type="entry name" value="HPT"/>
    <property type="match status" value="1"/>
</dbReference>
<feature type="chain" id="PRO_5042485114" description="histidine kinase" evidence="18">
    <location>
        <begin position="30"/>
        <end position="1227"/>
    </location>
</feature>
<dbReference type="InterPro" id="IPR003661">
    <property type="entry name" value="HisK_dim/P_dom"/>
</dbReference>
<evidence type="ECO:0000256" key="5">
    <source>
        <dbReference type="ARBA" id="ARBA00022519"/>
    </source>
</evidence>
<dbReference type="InterPro" id="IPR049871">
    <property type="entry name" value="BvgS-like_periplasmic2"/>
</dbReference>
<dbReference type="GO" id="GO:0000155">
    <property type="term" value="F:phosphorelay sensor kinase activity"/>
    <property type="evidence" value="ECO:0007669"/>
    <property type="project" value="InterPro"/>
</dbReference>
<accession>A0AAJ0ZK36</accession>
<evidence type="ECO:0000256" key="16">
    <source>
        <dbReference type="PROSITE-ProRule" id="PRU00110"/>
    </source>
</evidence>
<evidence type="ECO:0000259" key="21">
    <source>
        <dbReference type="PROSITE" id="PS50112"/>
    </source>
</evidence>
<protein>
    <recommendedName>
        <fullName evidence="3">histidine kinase</fullName>
        <ecNumber evidence="3">2.7.13.3</ecNumber>
    </recommendedName>
</protein>
<dbReference type="FunFam" id="3.30.565.10:FF:000010">
    <property type="entry name" value="Sensor histidine kinase RcsC"/>
    <property type="match status" value="1"/>
</dbReference>
<dbReference type="EC" id="2.7.13.3" evidence="3"/>
<dbReference type="PANTHER" id="PTHR43047">
    <property type="entry name" value="TWO-COMPONENT HISTIDINE PROTEIN KINASE"/>
    <property type="match status" value="1"/>
</dbReference>
<feature type="domain" description="Histidine kinase" evidence="19">
    <location>
        <begin position="727"/>
        <end position="948"/>
    </location>
</feature>
<dbReference type="InterPro" id="IPR003594">
    <property type="entry name" value="HATPase_dom"/>
</dbReference>
<dbReference type="SMART" id="SM00387">
    <property type="entry name" value="HATPase_c"/>
    <property type="match status" value="1"/>
</dbReference>
<dbReference type="CDD" id="cd17546">
    <property type="entry name" value="REC_hyHK_CKI1_RcsC-like"/>
    <property type="match status" value="1"/>
</dbReference>
<keyword evidence="6 17" id="KW-0597">Phosphoprotein</keyword>
<proteinExistence type="predicted"/>
<dbReference type="CDD" id="cd00088">
    <property type="entry name" value="HPT"/>
    <property type="match status" value="1"/>
</dbReference>
<evidence type="ECO:0000256" key="8">
    <source>
        <dbReference type="ARBA" id="ARBA00022692"/>
    </source>
</evidence>
<evidence type="ECO:0000256" key="9">
    <source>
        <dbReference type="ARBA" id="ARBA00022729"/>
    </source>
</evidence>
<dbReference type="AlphaFoldDB" id="A0AAJ0ZK36"/>
<keyword evidence="5" id="KW-0997">Cell inner membrane</keyword>
<dbReference type="InterPro" id="IPR005467">
    <property type="entry name" value="His_kinase_dom"/>
</dbReference>
<feature type="modified residue" description="4-aspartylphosphate" evidence="17">
    <location>
        <position position="1019"/>
    </location>
</feature>
<keyword evidence="8" id="KW-0812">Transmembrane</keyword>
<keyword evidence="13" id="KW-1133">Transmembrane helix</keyword>
<organism evidence="23 24">
    <name type="scientific">Pseudomonas chlororaphis subsp. aurantiaca</name>
    <dbReference type="NCBI Taxonomy" id="86192"/>
    <lineage>
        <taxon>Bacteria</taxon>
        <taxon>Pseudomonadati</taxon>
        <taxon>Pseudomonadota</taxon>
        <taxon>Gammaproteobacteria</taxon>
        <taxon>Pseudomonadales</taxon>
        <taxon>Pseudomonadaceae</taxon>
        <taxon>Pseudomonas</taxon>
    </lineage>
</organism>
<evidence type="ECO:0000256" key="15">
    <source>
        <dbReference type="ARBA" id="ARBA00023136"/>
    </source>
</evidence>
<dbReference type="SMART" id="SM00448">
    <property type="entry name" value="REC"/>
    <property type="match status" value="1"/>
</dbReference>
<evidence type="ECO:0000256" key="4">
    <source>
        <dbReference type="ARBA" id="ARBA00022475"/>
    </source>
</evidence>
<dbReference type="Pfam" id="PF02518">
    <property type="entry name" value="HATPase_c"/>
    <property type="match status" value="1"/>
</dbReference>
<sequence>MLWCVVRQLANLLITICLLLSGASSFTSAAPQQENTLPLKLVDRSVLDESAIKLQGKDWQWLRNKRVLTLGVSSPDFAPIEIISGHAYYEGVTADVLGVVGQLLNVDIRIVQFPDRSAALNALETGRVDIVGSANSYELASNRVQLSKSYIDDGAVLYVRKSEGRSITPELDGMRVALAEDYLPLQQLHALFPRADFVPFKSRELALAAVAFGNVDMYLGDAVSSNYLVNLNYFNYVRLHASLDVPTTGFAFAVRVDDRCLLPVLNSALEVVGRHYLSDILKRWSGGGASIITSKVDLSMVEQRWIERHPVVRFVVPSDMAPLSYFDAVGRFSGISADILKEISQRTGLVFEAVRADYGDDYLSLIARGKADLTLLSPAYLVHEDQLGFTRPVVFSTFAIVTRNEDHQPGSLSELKGKRIALPLGHPLREVLQPVSDYELVDAGTLLEAMDRVVNGQADATVTFLPVAQHYTMTQHDSRLKISNIIEYERPSLAFAMRKGDTELAAILNKAFLQIPPDVIDIFQNRWRPKVDVSRVSWLDYRGLIYKVGGAVFVFVLLSFAWNYHIRSLYKRRQAAELALSEQLNFMSSLIDGIPHPIYVRDRQGRMIACNVSFLEVLQTSRAAVIGHTTLDGSTLERCEALRFHDDYMSAMEAGEPLITDRVLRLPDRTLSIYHWVTPYHGPEGETKGVICGWIDISERRQLVEDLRAALTVADQSNRAKTTFLATMSHEIRTPMSAVIGMLELVMKHADQGRFDRAAVEVAYDSARGLLELIGDILDVVRIESGHISLSLKRTNLRELVESVARVFDGLARQKALTLSLNIDANVNCEVLADPMRFKQVLSNLVGNAIKFTDTGEVKVTIDGKRVGGDRVQVQLAVEDTGIGISAEGLAKLFQPFVQADHGHTSRGGTGLGLAISKMLCELMGGQLSVHSVVGKGTCVTLDMLFSVLPEAPRIVQVQEEKGKVCPTFNILVVDDQQANRILLIQQLVYFDQVVTGAENGEEGMRCWETGNFDLIITDCNMPVLNGYEMTRRIRELEQQSGRASCTIIGYTANAQPEEKAKCLQAGMDDCIFKPVSLTALSTLLISLSEITLGAASTGPKEQSACEEESAIEAILHVLTGGDKSMVQVLVEEAYSSYTRDLAELKRELHHFTPDSMSHLVHRIKGAALILDAQGIITACDRVEQACIEMPTDQAAILDQARMVEQELEKLIGLVQSIRLTEDAEHG</sequence>
<evidence type="ECO:0000256" key="1">
    <source>
        <dbReference type="ARBA" id="ARBA00000085"/>
    </source>
</evidence>
<keyword evidence="10" id="KW-0547">Nucleotide-binding</keyword>
<evidence type="ECO:0000256" key="18">
    <source>
        <dbReference type="SAM" id="SignalP"/>
    </source>
</evidence>
<dbReference type="SMART" id="SM00062">
    <property type="entry name" value="PBPb"/>
    <property type="match status" value="2"/>
</dbReference>
<evidence type="ECO:0000256" key="3">
    <source>
        <dbReference type="ARBA" id="ARBA00012438"/>
    </source>
</evidence>
<evidence type="ECO:0000256" key="6">
    <source>
        <dbReference type="ARBA" id="ARBA00022553"/>
    </source>
</evidence>
<feature type="domain" description="PAS" evidence="21">
    <location>
        <begin position="583"/>
        <end position="631"/>
    </location>
</feature>
<comment type="caution">
    <text evidence="23">The sequence shown here is derived from an EMBL/GenBank/DDBJ whole genome shotgun (WGS) entry which is preliminary data.</text>
</comment>
<dbReference type="InterPro" id="IPR001638">
    <property type="entry name" value="Solute-binding_3/MltF_N"/>
</dbReference>
<dbReference type="CDD" id="cd16922">
    <property type="entry name" value="HATPase_EvgS-ArcB-TorS-like"/>
    <property type="match status" value="1"/>
</dbReference>
<keyword evidence="4" id="KW-1003">Cell membrane</keyword>
<dbReference type="PROSITE" id="PS50112">
    <property type="entry name" value="PAS"/>
    <property type="match status" value="1"/>
</dbReference>
<dbReference type="SMART" id="SM00388">
    <property type="entry name" value="HisKA"/>
    <property type="match status" value="1"/>
</dbReference>
<dbReference type="SMART" id="SM00091">
    <property type="entry name" value="PAS"/>
    <property type="match status" value="1"/>
</dbReference>
<keyword evidence="12" id="KW-0067">ATP-binding</keyword>
<comment type="subcellular location">
    <subcellularLocation>
        <location evidence="2">Cell inner membrane</location>
        <topology evidence="2">Multi-pass membrane protein</topology>
    </subcellularLocation>
</comment>
<evidence type="ECO:0000256" key="2">
    <source>
        <dbReference type="ARBA" id="ARBA00004429"/>
    </source>
</evidence>
<feature type="modified residue" description="Phosphohistidine" evidence="16">
    <location>
        <position position="1162"/>
    </location>
</feature>
<evidence type="ECO:0000259" key="20">
    <source>
        <dbReference type="PROSITE" id="PS50110"/>
    </source>
</evidence>
<evidence type="ECO:0000256" key="17">
    <source>
        <dbReference type="PROSITE-ProRule" id="PRU00169"/>
    </source>
</evidence>
<dbReference type="InterPro" id="IPR001789">
    <property type="entry name" value="Sig_transdc_resp-reg_receiver"/>
</dbReference>
<gene>
    <name evidence="23" type="ORF">I8747_11690</name>
</gene>
<dbReference type="GO" id="GO:0009927">
    <property type="term" value="F:histidine phosphotransfer kinase activity"/>
    <property type="evidence" value="ECO:0007669"/>
    <property type="project" value="TreeGrafter"/>
</dbReference>
<keyword evidence="9 18" id="KW-0732">Signal</keyword>
<evidence type="ECO:0000259" key="22">
    <source>
        <dbReference type="PROSITE" id="PS50894"/>
    </source>
</evidence>
<keyword evidence="7" id="KW-0808">Transferase</keyword>
<evidence type="ECO:0000256" key="10">
    <source>
        <dbReference type="ARBA" id="ARBA00022741"/>
    </source>
</evidence>
<comment type="catalytic activity">
    <reaction evidence="1">
        <text>ATP + protein L-histidine = ADP + protein N-phospho-L-histidine.</text>
        <dbReference type="EC" id="2.7.13.3"/>
    </reaction>
</comment>
<dbReference type="Pfam" id="PF00072">
    <property type="entry name" value="Response_reg"/>
    <property type="match status" value="1"/>
</dbReference>
<dbReference type="PANTHER" id="PTHR43047:SF72">
    <property type="entry name" value="OSMOSENSING HISTIDINE PROTEIN KINASE SLN1"/>
    <property type="match status" value="1"/>
</dbReference>
<evidence type="ECO:0000256" key="13">
    <source>
        <dbReference type="ARBA" id="ARBA00022989"/>
    </source>
</evidence>
<evidence type="ECO:0000259" key="19">
    <source>
        <dbReference type="PROSITE" id="PS50109"/>
    </source>
</evidence>
<dbReference type="GO" id="GO:0005886">
    <property type="term" value="C:plasma membrane"/>
    <property type="evidence" value="ECO:0007669"/>
    <property type="project" value="UniProtKB-SubCell"/>
</dbReference>
<evidence type="ECO:0000256" key="11">
    <source>
        <dbReference type="ARBA" id="ARBA00022777"/>
    </source>
</evidence>
<dbReference type="InterPro" id="IPR008207">
    <property type="entry name" value="Sig_transdc_His_kin_Hpt_dom"/>
</dbReference>
<dbReference type="InterPro" id="IPR013656">
    <property type="entry name" value="PAS_4"/>
</dbReference>
<dbReference type="CDD" id="cd00130">
    <property type="entry name" value="PAS"/>
    <property type="match status" value="1"/>
</dbReference>
<dbReference type="Proteomes" id="UP000787568">
    <property type="component" value="Unassembled WGS sequence"/>
</dbReference>
<dbReference type="PROSITE" id="PS50109">
    <property type="entry name" value="HIS_KIN"/>
    <property type="match status" value="1"/>
</dbReference>
<dbReference type="EMBL" id="JAEEFW010000004">
    <property type="protein sequence ID" value="MBU4633459.1"/>
    <property type="molecule type" value="Genomic_DNA"/>
</dbReference>
<feature type="domain" description="Response regulatory" evidence="20">
    <location>
        <begin position="970"/>
        <end position="1089"/>
    </location>
</feature>
<feature type="signal peptide" evidence="18">
    <location>
        <begin position="1"/>
        <end position="29"/>
    </location>
</feature>
<dbReference type="Pfam" id="PF00497">
    <property type="entry name" value="SBP_bac_3"/>
    <property type="match status" value="2"/>
</dbReference>
<evidence type="ECO:0000256" key="14">
    <source>
        <dbReference type="ARBA" id="ARBA00023012"/>
    </source>
</evidence>
<dbReference type="CDD" id="cd13707">
    <property type="entry name" value="PBP2_BvgS_D2"/>
    <property type="match status" value="1"/>
</dbReference>
<dbReference type="InterPro" id="IPR049870">
    <property type="entry name" value="BvgS-like_periplasmic1"/>
</dbReference>
<dbReference type="InterPro" id="IPR000014">
    <property type="entry name" value="PAS"/>
</dbReference>
<dbReference type="GO" id="GO:0005524">
    <property type="term" value="F:ATP binding"/>
    <property type="evidence" value="ECO:0007669"/>
    <property type="project" value="UniProtKB-KW"/>
</dbReference>
<name>A0AAJ0ZK36_9PSED</name>
<evidence type="ECO:0000256" key="12">
    <source>
        <dbReference type="ARBA" id="ARBA00022840"/>
    </source>
</evidence>
<dbReference type="CDD" id="cd00082">
    <property type="entry name" value="HisKA"/>
    <property type="match status" value="1"/>
</dbReference>
<evidence type="ECO:0000313" key="24">
    <source>
        <dbReference type="Proteomes" id="UP000787568"/>
    </source>
</evidence>
<dbReference type="CDD" id="cd13705">
    <property type="entry name" value="PBP2_BvgS_D1"/>
    <property type="match status" value="1"/>
</dbReference>
<feature type="domain" description="HPt" evidence="22">
    <location>
        <begin position="1123"/>
        <end position="1218"/>
    </location>
</feature>
<dbReference type="Pfam" id="PF08448">
    <property type="entry name" value="PAS_4"/>
    <property type="match status" value="1"/>
</dbReference>
<keyword evidence="11" id="KW-0418">Kinase</keyword>
<evidence type="ECO:0000313" key="23">
    <source>
        <dbReference type="EMBL" id="MBU4633459.1"/>
    </source>
</evidence>
<keyword evidence="15" id="KW-0472">Membrane</keyword>
<evidence type="ECO:0000256" key="7">
    <source>
        <dbReference type="ARBA" id="ARBA00022679"/>
    </source>
</evidence>